<organism evidence="4 5">
    <name type="scientific">Paenimyroides ummariense</name>
    <dbReference type="NCBI Taxonomy" id="913024"/>
    <lineage>
        <taxon>Bacteria</taxon>
        <taxon>Pseudomonadati</taxon>
        <taxon>Bacteroidota</taxon>
        <taxon>Flavobacteriia</taxon>
        <taxon>Flavobacteriales</taxon>
        <taxon>Flavobacteriaceae</taxon>
        <taxon>Paenimyroides</taxon>
    </lineage>
</organism>
<keyword evidence="1 2" id="KW-0732">Signal</keyword>
<protein>
    <submittedName>
        <fullName evidence="4">Por secretion system C-terminal sorting domain-containing protein</fullName>
    </submittedName>
</protein>
<evidence type="ECO:0000313" key="4">
    <source>
        <dbReference type="EMBL" id="SFN71691.1"/>
    </source>
</evidence>
<dbReference type="STRING" id="913024.SAMN05421741_109128"/>
<name>A0A1I5BAX9_9FLAO</name>
<keyword evidence="5" id="KW-1185">Reference proteome</keyword>
<proteinExistence type="predicted"/>
<feature type="chain" id="PRO_5011693672" evidence="2">
    <location>
        <begin position="20"/>
        <end position="352"/>
    </location>
</feature>
<dbReference type="Pfam" id="PF18962">
    <property type="entry name" value="Por_Secre_tail"/>
    <property type="match status" value="1"/>
</dbReference>
<sequence length="352" mass="39268">MKKHLFFLVYFSVTLTANSQVVYTENFDNHSVGTLGTDFTGTIPGQWGWVTKSKITQTNIFFTIVNEANRGKVLDITALSHSESLLAFKPGIDQVIDNRTPGNDVIKFEIDYFTGSIQANASSSSWINLIPVGEVEGGLINPPFLCRFDYNKQDGSIASSTEFVSSTTPVQQNTFLPFNTWVKLTAYLDYPNRKVYFEIPSLNKVFVSDFLKNDPSTNLIEDYKPSIISLIAGFTTSTQNPQTVTRNRYDNIKITALAAVPPEVINLSVNEQLATKFNLYPNPVTSLVNITNSENMVVQQVTVYDISGKQLNTQSFNNETQIQLNVENLASGTYMLHIQTNEGLAVKKLIKK</sequence>
<evidence type="ECO:0000259" key="3">
    <source>
        <dbReference type="Pfam" id="PF18962"/>
    </source>
</evidence>
<dbReference type="NCBIfam" id="TIGR04183">
    <property type="entry name" value="Por_Secre_tail"/>
    <property type="match status" value="1"/>
</dbReference>
<dbReference type="Proteomes" id="UP000199036">
    <property type="component" value="Unassembled WGS sequence"/>
</dbReference>
<evidence type="ECO:0000313" key="5">
    <source>
        <dbReference type="Proteomes" id="UP000199036"/>
    </source>
</evidence>
<dbReference type="AlphaFoldDB" id="A0A1I5BAX9"/>
<dbReference type="OrthoDB" id="1278616at2"/>
<dbReference type="EMBL" id="FOVI01000009">
    <property type="protein sequence ID" value="SFN71691.1"/>
    <property type="molecule type" value="Genomic_DNA"/>
</dbReference>
<gene>
    <name evidence="4" type="ORF">SAMN05421741_109128</name>
</gene>
<evidence type="ECO:0000256" key="2">
    <source>
        <dbReference type="SAM" id="SignalP"/>
    </source>
</evidence>
<dbReference type="RefSeq" id="WP_091522358.1">
    <property type="nucleotide sequence ID" value="NZ_FOVI01000009.1"/>
</dbReference>
<dbReference type="InterPro" id="IPR026444">
    <property type="entry name" value="Secre_tail"/>
</dbReference>
<feature type="domain" description="Secretion system C-terminal sorting" evidence="3">
    <location>
        <begin position="279"/>
        <end position="350"/>
    </location>
</feature>
<feature type="signal peptide" evidence="2">
    <location>
        <begin position="1"/>
        <end position="19"/>
    </location>
</feature>
<evidence type="ECO:0000256" key="1">
    <source>
        <dbReference type="ARBA" id="ARBA00022729"/>
    </source>
</evidence>
<accession>A0A1I5BAX9</accession>
<reference evidence="5" key="1">
    <citation type="submission" date="2016-10" db="EMBL/GenBank/DDBJ databases">
        <authorList>
            <person name="Varghese N."/>
            <person name="Submissions S."/>
        </authorList>
    </citation>
    <scope>NUCLEOTIDE SEQUENCE [LARGE SCALE GENOMIC DNA]</scope>
    <source>
        <strain evidence="5">DS-12</strain>
    </source>
</reference>